<dbReference type="OrthoDB" id="9796171at2"/>
<gene>
    <name evidence="6" type="ORF">CAL15_16515</name>
</gene>
<name>A0A1W6ZFC3_9BORD</name>
<evidence type="ECO:0000313" key="6">
    <source>
        <dbReference type="EMBL" id="ARP95840.1"/>
    </source>
</evidence>
<evidence type="ECO:0000256" key="4">
    <source>
        <dbReference type="ARBA" id="ARBA00072224"/>
    </source>
</evidence>
<dbReference type="PANTHER" id="PTHR43877:SF2">
    <property type="entry name" value="AMINOALKYLPHOSPHONATE N-ACETYLTRANSFERASE-RELATED"/>
    <property type="match status" value="1"/>
</dbReference>
<organism evidence="6 7">
    <name type="scientific">Bordetella genomosp. 13</name>
    <dbReference type="NCBI Taxonomy" id="463040"/>
    <lineage>
        <taxon>Bacteria</taxon>
        <taxon>Pseudomonadati</taxon>
        <taxon>Pseudomonadota</taxon>
        <taxon>Betaproteobacteria</taxon>
        <taxon>Burkholderiales</taxon>
        <taxon>Alcaligenaceae</taxon>
        <taxon>Bordetella</taxon>
    </lineage>
</organism>
<dbReference type="AlphaFoldDB" id="A0A1W6ZFC3"/>
<dbReference type="InterPro" id="IPR000182">
    <property type="entry name" value="GNAT_dom"/>
</dbReference>
<dbReference type="EMBL" id="CP021111">
    <property type="protein sequence ID" value="ARP95840.1"/>
    <property type="molecule type" value="Genomic_DNA"/>
</dbReference>
<dbReference type="SUPFAM" id="SSF55729">
    <property type="entry name" value="Acyl-CoA N-acyltransferases (Nat)"/>
    <property type="match status" value="1"/>
</dbReference>
<protein>
    <recommendedName>
        <fullName evidence="4">Protein ElaA</fullName>
    </recommendedName>
</protein>
<evidence type="ECO:0000256" key="3">
    <source>
        <dbReference type="ARBA" id="ARBA00023315"/>
    </source>
</evidence>
<evidence type="ECO:0000256" key="2">
    <source>
        <dbReference type="ARBA" id="ARBA00022679"/>
    </source>
</evidence>
<evidence type="ECO:0000256" key="1">
    <source>
        <dbReference type="ARBA" id="ARBA00009623"/>
    </source>
</evidence>
<dbReference type="GO" id="GO:0016747">
    <property type="term" value="F:acyltransferase activity, transferring groups other than amino-acyl groups"/>
    <property type="evidence" value="ECO:0007669"/>
    <property type="project" value="InterPro"/>
</dbReference>
<feature type="domain" description="N-acetyltransferase" evidence="5">
    <location>
        <begin position="18"/>
        <end position="163"/>
    </location>
</feature>
<dbReference type="Gene3D" id="3.40.630.30">
    <property type="match status" value="1"/>
</dbReference>
<comment type="similarity">
    <text evidence="1">Belongs to the UPF0039 (ElaA) family.</text>
</comment>
<dbReference type="InterPro" id="IPR016181">
    <property type="entry name" value="Acyl_CoA_acyltransferase"/>
</dbReference>
<dbReference type="KEGG" id="bgm:CAL15_16515"/>
<accession>A0A1W6ZFC3</accession>
<dbReference type="PANTHER" id="PTHR43877">
    <property type="entry name" value="AMINOALKYLPHOSPHONATE N-ACETYLTRANSFERASE-RELATED-RELATED"/>
    <property type="match status" value="1"/>
</dbReference>
<dbReference type="FunFam" id="3.40.630.30:FF:000035">
    <property type="entry name" value="GNAT family N-acetyltransferase"/>
    <property type="match status" value="1"/>
</dbReference>
<evidence type="ECO:0000259" key="5">
    <source>
        <dbReference type="PROSITE" id="PS51186"/>
    </source>
</evidence>
<dbReference type="STRING" id="463040.CAL15_16515"/>
<evidence type="ECO:0000313" key="7">
    <source>
        <dbReference type="Proteomes" id="UP000194161"/>
    </source>
</evidence>
<dbReference type="PROSITE" id="PS51186">
    <property type="entry name" value="GNAT"/>
    <property type="match status" value="1"/>
</dbReference>
<proteinExistence type="inferred from homology"/>
<dbReference type="Proteomes" id="UP000194161">
    <property type="component" value="Chromosome"/>
</dbReference>
<reference evidence="6 7" key="1">
    <citation type="submission" date="2017-05" db="EMBL/GenBank/DDBJ databases">
        <title>Complete and WGS of Bordetella genogroups.</title>
        <authorList>
            <person name="Spilker T."/>
            <person name="LiPuma J."/>
        </authorList>
    </citation>
    <scope>NUCLEOTIDE SEQUENCE [LARGE SCALE GENOMIC DNA]</scope>
    <source>
        <strain evidence="6 7">AU7206</strain>
    </source>
</reference>
<dbReference type="RefSeq" id="WP_086079601.1">
    <property type="nucleotide sequence ID" value="NZ_CP021111.1"/>
</dbReference>
<dbReference type="CDD" id="cd04301">
    <property type="entry name" value="NAT_SF"/>
    <property type="match status" value="1"/>
</dbReference>
<keyword evidence="7" id="KW-1185">Reference proteome</keyword>
<sequence length="164" mass="18341">MALPSRAITRTVPTWTCKHHSDLATTELYALLRLRSEVFVVEQQCVFLDLDGEDLGQDTWHLMAWDETGRLLAGARLLDPDSHDGQAIIGRVVTAPDARGQGLGHELMRQALKEVRRLWPQAPVYLGAQQRLQAFYAGHGFDPVTDPYMEDGIPHIGMRLSAAR</sequence>
<dbReference type="Pfam" id="PF13673">
    <property type="entry name" value="Acetyltransf_10"/>
    <property type="match status" value="1"/>
</dbReference>
<dbReference type="InterPro" id="IPR050832">
    <property type="entry name" value="Bact_Acetyltransf"/>
</dbReference>
<keyword evidence="2 6" id="KW-0808">Transferase</keyword>
<keyword evidence="3" id="KW-0012">Acyltransferase</keyword>